<dbReference type="InterPro" id="IPR003593">
    <property type="entry name" value="AAA+_ATPase"/>
</dbReference>
<evidence type="ECO:0008006" key="10">
    <source>
        <dbReference type="Google" id="ProtNLM"/>
    </source>
</evidence>
<dbReference type="SMART" id="SM00382">
    <property type="entry name" value="AAA"/>
    <property type="match status" value="1"/>
</dbReference>
<dbReference type="EMBL" id="CP012752">
    <property type="protein sequence ID" value="ALG11491.1"/>
    <property type="molecule type" value="Genomic_DNA"/>
</dbReference>
<dbReference type="InterPro" id="IPR002182">
    <property type="entry name" value="NB-ARC"/>
</dbReference>
<protein>
    <recommendedName>
        <fullName evidence="10">SARP family transcriptional regulator</fullName>
    </recommendedName>
</protein>
<comment type="similarity">
    <text evidence="1">Belongs to the AfsR/DnrI/RedD regulatory family.</text>
</comment>
<dbReference type="KEGG" id="kphy:AOZ06_35620"/>
<dbReference type="InterPro" id="IPR011990">
    <property type="entry name" value="TPR-like_helical_dom_sf"/>
</dbReference>
<dbReference type="SUPFAM" id="SSF48452">
    <property type="entry name" value="TPR-like"/>
    <property type="match status" value="3"/>
</dbReference>
<dbReference type="InterPro" id="IPR051677">
    <property type="entry name" value="AfsR-DnrI-RedD_regulator"/>
</dbReference>
<accession>A0A0N9HVS5</accession>
<proteinExistence type="inferred from homology"/>
<feature type="domain" description="Bacterial transcriptional activator" evidence="7">
    <location>
        <begin position="91"/>
        <end position="236"/>
    </location>
</feature>
<dbReference type="GO" id="GO:0043531">
    <property type="term" value="F:ADP binding"/>
    <property type="evidence" value="ECO:0007669"/>
    <property type="project" value="InterPro"/>
</dbReference>
<dbReference type="Proteomes" id="UP000063699">
    <property type="component" value="Chromosome"/>
</dbReference>
<evidence type="ECO:0000256" key="4">
    <source>
        <dbReference type="ARBA" id="ARBA00023163"/>
    </source>
</evidence>
<dbReference type="GO" id="GO:0003677">
    <property type="term" value="F:DNA binding"/>
    <property type="evidence" value="ECO:0007669"/>
    <property type="project" value="UniProtKB-KW"/>
</dbReference>
<dbReference type="InterPro" id="IPR001867">
    <property type="entry name" value="OmpR/PhoB-type_DNA-bd"/>
</dbReference>
<dbReference type="GO" id="GO:0000160">
    <property type="term" value="P:phosphorelay signal transduction system"/>
    <property type="evidence" value="ECO:0007669"/>
    <property type="project" value="InterPro"/>
</dbReference>
<evidence type="ECO:0000313" key="9">
    <source>
        <dbReference type="Proteomes" id="UP000063699"/>
    </source>
</evidence>
<dbReference type="Gene3D" id="3.40.50.300">
    <property type="entry name" value="P-loop containing nucleotide triphosphate hydrolases"/>
    <property type="match status" value="1"/>
</dbReference>
<keyword evidence="4" id="KW-0804">Transcription</keyword>
<dbReference type="Gene3D" id="1.10.10.10">
    <property type="entry name" value="Winged helix-like DNA-binding domain superfamily/Winged helix DNA-binding domain"/>
    <property type="match status" value="1"/>
</dbReference>
<keyword evidence="3" id="KW-0238">DNA-binding</keyword>
<organism evidence="8 9">
    <name type="scientific">Kibdelosporangium phytohabitans</name>
    <dbReference type="NCBI Taxonomy" id="860235"/>
    <lineage>
        <taxon>Bacteria</taxon>
        <taxon>Bacillati</taxon>
        <taxon>Actinomycetota</taxon>
        <taxon>Actinomycetes</taxon>
        <taxon>Pseudonocardiales</taxon>
        <taxon>Pseudonocardiaceae</taxon>
        <taxon>Kibdelosporangium</taxon>
    </lineage>
</organism>
<dbReference type="Pfam" id="PF00931">
    <property type="entry name" value="NB-ARC"/>
    <property type="match status" value="1"/>
</dbReference>
<sequence>MRFRLLGALEIDDTPIAADKQRTVLAMLLVNAGHTVAAHTLIAEVWGEQPPRSAAPNLRGYVMQLRRLLPSEELLVTSRSGYQLDIAPGDFDVPVFEDHVAKGRRALAQSDLTTAADAFEEALALWRGPVARDVPLGPVLGETVTRLTELYLAVAEDYAELQLASGRHAEITARLRGWTRQHPLRERLHSQLVLALYRSGDVPGALEAYQVARRTLADELGIDPGPELSRLHEQVLRRDPALSPGRAEPVVPRQLPPEPVVFVGREAEIEQLSAGGVVALHGPGGVGKSTLALKAAHAVADRYPDGQLYVDLQGSSPGLRPLDPGEVIGRFLRALGVPPNELTVEPGEAATRYQSLLASRTMLVVLDNAADAGQVTPLLPANRHCAVVITSRVALTTVDAQHVPVGVLGAGDSVRLLGKLAGDERVLAQHADAADITRWCGGHPLALRIAGARLASRPDWSLAQFGARLADRRRTLDELRVADLGVRACFSVGYESLGSDVTAVLAAKAFRLLGVLGVPEVGVELVAVLLEVDEPRAERALDRLVEVRLLDPVTGNRFRTHDLLRLYAAELAAETDPVTERTRALQCALEWYRTMCVQAEVEQFDAEMPCLVAVASQAAEREPAIARFTIDLVTAVRALAAKRSHWSELAALARLALEVARRDGDSRGEAAMLAVHGTIEYRAGRVESARECMTRALRIWREVGDSEGEGLALHNLGWLSMWTHDPHRAHDYFIESIALLDAQRSDKVVIVRHNLGEVLLRLGKHTEAIDCLNECLAMRRRCDDRIGESVTLVALGRAYCLIDDRGEALRTLDAGLTACRRTGNRDDEWEALLCRSEIWLREDEPRNALNDALKAQRLTVQIEDDYGQAAAARQLARARTELGDAATAGLDRRRAYELFASPSTRRDAMLEEILSAHVQ</sequence>
<dbReference type="InterPro" id="IPR016032">
    <property type="entry name" value="Sig_transdc_resp-reg_C-effctor"/>
</dbReference>
<evidence type="ECO:0000256" key="3">
    <source>
        <dbReference type="ARBA" id="ARBA00023125"/>
    </source>
</evidence>
<dbReference type="SUPFAM" id="SSF52540">
    <property type="entry name" value="P-loop containing nucleoside triphosphate hydrolases"/>
    <property type="match status" value="1"/>
</dbReference>
<dbReference type="PRINTS" id="PR00364">
    <property type="entry name" value="DISEASERSIST"/>
</dbReference>
<reference evidence="8 9" key="1">
    <citation type="submission" date="2015-07" db="EMBL/GenBank/DDBJ databases">
        <title>Genome sequencing of Kibdelosporangium phytohabitans.</title>
        <authorList>
            <person name="Qin S."/>
            <person name="Xing K."/>
        </authorList>
    </citation>
    <scope>NUCLEOTIDE SEQUENCE [LARGE SCALE GENOMIC DNA]</scope>
    <source>
        <strain evidence="8 9">KLBMP1111</strain>
    </source>
</reference>
<evidence type="ECO:0000259" key="7">
    <source>
        <dbReference type="SMART" id="SM01043"/>
    </source>
</evidence>
<dbReference type="GO" id="GO:0006355">
    <property type="term" value="P:regulation of DNA-templated transcription"/>
    <property type="evidence" value="ECO:0007669"/>
    <property type="project" value="InterPro"/>
</dbReference>
<dbReference type="SMART" id="SM00028">
    <property type="entry name" value="TPR"/>
    <property type="match status" value="6"/>
</dbReference>
<gene>
    <name evidence="8" type="ORF">AOZ06_35620</name>
</gene>
<evidence type="ECO:0000256" key="1">
    <source>
        <dbReference type="ARBA" id="ARBA00005820"/>
    </source>
</evidence>
<keyword evidence="2" id="KW-0805">Transcription regulation</keyword>
<dbReference type="PANTHER" id="PTHR35807:SF1">
    <property type="entry name" value="TRANSCRIPTIONAL REGULATOR REDD"/>
    <property type="match status" value="1"/>
</dbReference>
<dbReference type="InterPro" id="IPR005158">
    <property type="entry name" value="BTAD"/>
</dbReference>
<dbReference type="STRING" id="860235.AOZ06_35620"/>
<dbReference type="Pfam" id="PF13424">
    <property type="entry name" value="TPR_12"/>
    <property type="match status" value="2"/>
</dbReference>
<keyword evidence="9" id="KW-1185">Reference proteome</keyword>
<dbReference type="InterPro" id="IPR019734">
    <property type="entry name" value="TPR_rpt"/>
</dbReference>
<name>A0A0N9HVS5_9PSEU</name>
<feature type="domain" description="AAA+ ATPase" evidence="5">
    <location>
        <begin position="274"/>
        <end position="427"/>
    </location>
</feature>
<dbReference type="SMART" id="SM00862">
    <property type="entry name" value="Trans_reg_C"/>
    <property type="match status" value="1"/>
</dbReference>
<evidence type="ECO:0000259" key="5">
    <source>
        <dbReference type="SMART" id="SM00382"/>
    </source>
</evidence>
<dbReference type="SUPFAM" id="SSF46894">
    <property type="entry name" value="C-terminal effector domain of the bipartite response regulators"/>
    <property type="match status" value="1"/>
</dbReference>
<evidence type="ECO:0000313" key="8">
    <source>
        <dbReference type="EMBL" id="ALG11491.1"/>
    </source>
</evidence>
<dbReference type="SMART" id="SM01043">
    <property type="entry name" value="BTAD"/>
    <property type="match status" value="1"/>
</dbReference>
<evidence type="ECO:0000256" key="2">
    <source>
        <dbReference type="ARBA" id="ARBA00023015"/>
    </source>
</evidence>
<dbReference type="InterPro" id="IPR036388">
    <property type="entry name" value="WH-like_DNA-bd_sf"/>
</dbReference>
<dbReference type="PANTHER" id="PTHR35807">
    <property type="entry name" value="TRANSCRIPTIONAL REGULATOR REDD-RELATED"/>
    <property type="match status" value="1"/>
</dbReference>
<dbReference type="AlphaFoldDB" id="A0A0N9HVS5"/>
<evidence type="ECO:0000259" key="6">
    <source>
        <dbReference type="SMART" id="SM00862"/>
    </source>
</evidence>
<dbReference type="CDD" id="cd15831">
    <property type="entry name" value="BTAD"/>
    <property type="match status" value="1"/>
</dbReference>
<dbReference type="InterPro" id="IPR027417">
    <property type="entry name" value="P-loop_NTPase"/>
</dbReference>
<dbReference type="Pfam" id="PF03704">
    <property type="entry name" value="BTAD"/>
    <property type="match status" value="1"/>
</dbReference>
<dbReference type="Gene3D" id="1.25.40.10">
    <property type="entry name" value="Tetratricopeptide repeat domain"/>
    <property type="match status" value="2"/>
</dbReference>
<feature type="domain" description="OmpR/PhoB-type" evidence="6">
    <location>
        <begin position="13"/>
        <end position="84"/>
    </location>
</feature>